<dbReference type="Proteomes" id="UP000609651">
    <property type="component" value="Unassembled WGS sequence"/>
</dbReference>
<proteinExistence type="predicted"/>
<reference evidence="3 4" key="1">
    <citation type="journal article" date="2020" name="Syst. Appl. Microbiol.">
        <title>Alienimonas chondri sp. nov., a novel planctomycete isolated from the biofilm of the red alga Chondrus crispus.</title>
        <authorList>
            <person name="Vitorino I."/>
            <person name="Albuquerque L."/>
            <person name="Wiegand S."/>
            <person name="Kallscheuer N."/>
            <person name="da Costa M.S."/>
            <person name="Lobo-da-Cunha A."/>
            <person name="Jogler C."/>
            <person name="Lage O.M."/>
        </authorList>
    </citation>
    <scope>NUCLEOTIDE SEQUENCE [LARGE SCALE GENOMIC DNA]</scope>
    <source>
        <strain evidence="3 4">LzC2</strain>
    </source>
</reference>
<keyword evidence="4" id="KW-1185">Reference proteome</keyword>
<evidence type="ECO:0000313" key="4">
    <source>
        <dbReference type="Proteomes" id="UP000609651"/>
    </source>
</evidence>
<dbReference type="EMBL" id="WTPX01000139">
    <property type="protein sequence ID" value="NNJ27307.1"/>
    <property type="molecule type" value="Genomic_DNA"/>
</dbReference>
<dbReference type="Gene3D" id="2.50.20.10">
    <property type="entry name" value="Lipoprotein localisation LolA/LolB/LppX"/>
    <property type="match status" value="1"/>
</dbReference>
<name>A0ABX1VHJ2_9PLAN</name>
<organism evidence="3 4">
    <name type="scientific">Alienimonas chondri</name>
    <dbReference type="NCBI Taxonomy" id="2681879"/>
    <lineage>
        <taxon>Bacteria</taxon>
        <taxon>Pseudomonadati</taxon>
        <taxon>Planctomycetota</taxon>
        <taxon>Planctomycetia</taxon>
        <taxon>Planctomycetales</taxon>
        <taxon>Planctomycetaceae</taxon>
        <taxon>Alienimonas</taxon>
    </lineage>
</organism>
<gene>
    <name evidence="3" type="ORF">LzC2_34090</name>
</gene>
<dbReference type="Gene3D" id="3.30.10.20">
    <property type="match status" value="1"/>
</dbReference>
<dbReference type="Pfam" id="PF03793">
    <property type="entry name" value="PASTA"/>
    <property type="match status" value="1"/>
</dbReference>
<dbReference type="CDD" id="cd06577">
    <property type="entry name" value="PASTA_pknB"/>
    <property type="match status" value="1"/>
</dbReference>
<protein>
    <recommendedName>
        <fullName evidence="2">PASTA domain-containing protein</fullName>
    </recommendedName>
</protein>
<accession>A0ABX1VHJ2</accession>
<dbReference type="InterPro" id="IPR005543">
    <property type="entry name" value="PASTA_dom"/>
</dbReference>
<evidence type="ECO:0000256" key="1">
    <source>
        <dbReference type="SAM" id="MobiDB-lite"/>
    </source>
</evidence>
<feature type="region of interest" description="Disordered" evidence="1">
    <location>
        <begin position="79"/>
        <end position="106"/>
    </location>
</feature>
<comment type="caution">
    <text evidence="3">The sequence shown here is derived from an EMBL/GenBank/DDBJ whole genome shotgun (WGS) entry which is preliminary data.</text>
</comment>
<evidence type="ECO:0000259" key="2">
    <source>
        <dbReference type="Pfam" id="PF03793"/>
    </source>
</evidence>
<feature type="domain" description="PASTA" evidence="2">
    <location>
        <begin position="295"/>
        <end position="355"/>
    </location>
</feature>
<evidence type="ECO:0000313" key="3">
    <source>
        <dbReference type="EMBL" id="NNJ27307.1"/>
    </source>
</evidence>
<sequence length="374" mass="40918">MGVACLVVGAGVVTAQERTAEQRPAPQAMRVDTLSPTLEATLQAWYDATKGIEKLEGRHTQVESDDTFRSEKHSAGQFFYEGPDKGRIDMGPRPANQCRPRARQGMNPYKVVPGEVTQWVCNGVDLKQVDVAKKEVTVTPIPPQHRGKNIMNGPLPFLLGMPPEVVKQRFKISFPGAQFEPKGDIRTWLADPKSTVMLRVIPLLAQDAQNWKEALVVLSKPDFLPVRIKLYAPGGEGDTVYEFSDLKVNHNPLIPIFTKDPFEPNLAGYNLINLNLNGGGPEQGPSVAPVALPQTVPSVVGFDHAQAEKVLLARRYQVKKFPGEQTNDKEFVGKVQAQQYPAGEKLPAGKVVGLKIWMAAPGIRPASASRPVSP</sequence>